<feature type="compositionally biased region" description="Low complexity" evidence="6">
    <location>
        <begin position="389"/>
        <end position="401"/>
    </location>
</feature>
<evidence type="ECO:0000259" key="7">
    <source>
        <dbReference type="Pfam" id="PF09073"/>
    </source>
</evidence>
<feature type="compositionally biased region" description="Acidic residues" evidence="6">
    <location>
        <begin position="322"/>
        <end position="339"/>
    </location>
</feature>
<evidence type="ECO:0000256" key="6">
    <source>
        <dbReference type="SAM" id="MobiDB-lite"/>
    </source>
</evidence>
<evidence type="ECO:0000313" key="9">
    <source>
        <dbReference type="Proteomes" id="UP001181693"/>
    </source>
</evidence>
<sequence>MAPVLNLNNEVVKLRKDVKKVKVLTIRKLTRNISKLKSKKGTEELIQKNQRRAQRLLEEIHAIKKLRPDDVTKSALQKEINFEKVCKKPNSTVETRAIARLATQPLLKQKISAIKDAIKAFKEARKIAAKQEAENEETAEAPQIVTVDKEKPSMQQETMQNKIKEDTILEDETLDSPSCATLHEETDIVIDNHTAEKIFVDQNGQKPASHTLPKVSAETKPIEIIPETPASLTVPNVSAEIKPMEIIPEKPASLTVPKVSAEMRPVEGIPEKPASVLVRKVPPQRKLVAGVPENQALENKTEKNIKLGKKISPVHDSGSDSSDIEDSDKEDKEYFDDSTEERFYKQSSGFEDSDSDSEDDFFIGKVRKIKKKKSSKNPSSDKVEKETLPTETTKPLPGGTENLKGIPVPKSAKLESVFCTSLSHTKQKQSIMKREAKLPPARNKKAVVPQPPKLAKKPPPARTSTVKSQSKPEEVLHPSWEASRKRKEQSQIAVFQGKKIVFDD</sequence>
<reference evidence="8" key="1">
    <citation type="thesis" date="2020" institute="ProQuest LLC" country="789 East Eisenhower Parkway, Ann Arbor, MI, USA">
        <title>Comparative Genomics and Chromosome Evolution.</title>
        <authorList>
            <person name="Mudd A.B."/>
        </authorList>
    </citation>
    <scope>NUCLEOTIDE SEQUENCE</scope>
    <source>
        <strain evidence="8">1538</strain>
        <tissue evidence="8">Blood</tissue>
    </source>
</reference>
<dbReference type="PANTHER" id="PTHR23325">
    <property type="entry name" value="SERUM RESPONSE FACTOR-BINDING"/>
    <property type="match status" value="1"/>
</dbReference>
<evidence type="ECO:0000256" key="2">
    <source>
        <dbReference type="ARBA" id="ARBA00023054"/>
    </source>
</evidence>
<feature type="compositionally biased region" description="Pro residues" evidence="6">
    <location>
        <begin position="449"/>
        <end position="461"/>
    </location>
</feature>
<evidence type="ECO:0000256" key="5">
    <source>
        <dbReference type="SAM" id="Coils"/>
    </source>
</evidence>
<organism evidence="8 9">
    <name type="scientific">Pyxicephalus adspersus</name>
    <name type="common">African bullfrog</name>
    <dbReference type="NCBI Taxonomy" id="30357"/>
    <lineage>
        <taxon>Eukaryota</taxon>
        <taxon>Metazoa</taxon>
        <taxon>Chordata</taxon>
        <taxon>Craniata</taxon>
        <taxon>Vertebrata</taxon>
        <taxon>Euteleostomi</taxon>
        <taxon>Amphibia</taxon>
        <taxon>Batrachia</taxon>
        <taxon>Anura</taxon>
        <taxon>Neobatrachia</taxon>
        <taxon>Ranoidea</taxon>
        <taxon>Pyxicephalidae</taxon>
        <taxon>Pyxicephalinae</taxon>
        <taxon>Pyxicephalus</taxon>
    </lineage>
</organism>
<dbReference type="PANTHER" id="PTHR23325:SF1">
    <property type="entry name" value="SERUM RESPONSE FACTOR-BINDING PROTEIN 1"/>
    <property type="match status" value="1"/>
</dbReference>
<accession>A0AAV3AG41</accession>
<evidence type="ECO:0000256" key="1">
    <source>
        <dbReference type="ARBA" id="ARBA00013459"/>
    </source>
</evidence>
<feature type="region of interest" description="Disordered" evidence="6">
    <location>
        <begin position="290"/>
        <end position="408"/>
    </location>
</feature>
<evidence type="ECO:0000256" key="4">
    <source>
        <dbReference type="ARBA" id="ARBA00033254"/>
    </source>
</evidence>
<feature type="coiled-coil region" evidence="5">
    <location>
        <begin position="114"/>
        <end position="141"/>
    </location>
</feature>
<feature type="region of interest" description="Disordered" evidence="6">
    <location>
        <begin position="424"/>
        <end position="490"/>
    </location>
</feature>
<dbReference type="GO" id="GO:0030490">
    <property type="term" value="P:maturation of SSU-rRNA"/>
    <property type="evidence" value="ECO:0007669"/>
    <property type="project" value="TreeGrafter"/>
</dbReference>
<keyword evidence="9" id="KW-1185">Reference proteome</keyword>
<dbReference type="GO" id="GO:0005634">
    <property type="term" value="C:nucleus"/>
    <property type="evidence" value="ECO:0007669"/>
    <property type="project" value="TreeGrafter"/>
</dbReference>
<proteinExistence type="predicted"/>
<feature type="compositionally biased region" description="Acidic residues" evidence="6">
    <location>
        <begin position="351"/>
        <end position="361"/>
    </location>
</feature>
<dbReference type="Proteomes" id="UP001181693">
    <property type="component" value="Unassembled WGS sequence"/>
</dbReference>
<comment type="caution">
    <text evidence="8">The sequence shown here is derived from an EMBL/GenBank/DDBJ whole genome shotgun (WGS) entry which is preliminary data.</text>
</comment>
<evidence type="ECO:0000313" key="8">
    <source>
        <dbReference type="EMBL" id="DBA23331.1"/>
    </source>
</evidence>
<feature type="compositionally biased region" description="Basic and acidic residues" evidence="6">
    <location>
        <begin position="379"/>
        <end position="388"/>
    </location>
</feature>
<feature type="domain" description="Bud22" evidence="7">
    <location>
        <begin position="432"/>
        <end position="503"/>
    </location>
</feature>
<feature type="coiled-coil region" evidence="5">
    <location>
        <begin position="39"/>
        <end position="66"/>
    </location>
</feature>
<name>A0AAV3AG41_PYXAD</name>
<protein>
    <recommendedName>
        <fullName evidence="1">Serum response factor-binding protein 1</fullName>
    </recommendedName>
    <alternativeName>
        <fullName evidence="4">SRF-dependent transcription regulation-associated protein</fullName>
    </alternativeName>
</protein>
<dbReference type="EMBL" id="DYDO01000006">
    <property type="protein sequence ID" value="DBA23331.1"/>
    <property type="molecule type" value="Genomic_DNA"/>
</dbReference>
<dbReference type="InterPro" id="IPR037393">
    <property type="entry name" value="Bud22/SRFB1"/>
</dbReference>
<dbReference type="GO" id="GO:0030686">
    <property type="term" value="C:90S preribosome"/>
    <property type="evidence" value="ECO:0007669"/>
    <property type="project" value="TreeGrafter"/>
</dbReference>
<comment type="function">
    <text evidence="3">May be involved in regulating transcriptional activation of cardiac genes during the aging process. May play a role in biosynthesis and/or processing of SLC2A4 in adipose cells.</text>
</comment>
<feature type="compositionally biased region" description="Basic residues" evidence="6">
    <location>
        <begin position="365"/>
        <end position="375"/>
    </location>
</feature>
<dbReference type="AlphaFoldDB" id="A0AAV3AG41"/>
<dbReference type="InterPro" id="IPR015158">
    <property type="entry name" value="Bud22_dom"/>
</dbReference>
<dbReference type="Pfam" id="PF09073">
    <property type="entry name" value="BUD22"/>
    <property type="match status" value="1"/>
</dbReference>
<gene>
    <name evidence="8" type="ORF">GDO54_014256</name>
</gene>
<keyword evidence="2 5" id="KW-0175">Coiled coil</keyword>
<evidence type="ECO:0000256" key="3">
    <source>
        <dbReference type="ARBA" id="ARBA00025646"/>
    </source>
</evidence>